<accession>A0A328EQ52</accession>
<dbReference type="GO" id="GO:0005840">
    <property type="term" value="C:ribosome"/>
    <property type="evidence" value="ECO:0007669"/>
    <property type="project" value="UniProtKB-KW"/>
</dbReference>
<keyword evidence="1" id="KW-0687">Ribonucleoprotein</keyword>
<dbReference type="AlphaFoldDB" id="A0A328EQ52"/>
<protein>
    <submittedName>
        <fullName evidence="1">SSU ribosomal protein S4p (S9e)</fullName>
    </submittedName>
</protein>
<organism evidence="1 2">
    <name type="scientific">Dehalococcoides mccartyi</name>
    <dbReference type="NCBI Taxonomy" id="61435"/>
    <lineage>
        <taxon>Bacteria</taxon>
        <taxon>Bacillati</taxon>
        <taxon>Chloroflexota</taxon>
        <taxon>Dehalococcoidia</taxon>
        <taxon>Dehalococcoidales</taxon>
        <taxon>Dehalococcoidaceae</taxon>
        <taxon>Dehalococcoides</taxon>
    </lineage>
</organism>
<comment type="caution">
    <text evidence="1">The sequence shown here is derived from an EMBL/GenBank/DDBJ whole genome shotgun (WGS) entry which is preliminary data.</text>
</comment>
<proteinExistence type="predicted"/>
<evidence type="ECO:0000313" key="2">
    <source>
        <dbReference type="Proteomes" id="UP000248786"/>
    </source>
</evidence>
<gene>
    <name evidence="1" type="ORF">C1G86_0458</name>
</gene>
<name>A0A328EQ52_9CHLR</name>
<dbReference type="Gene3D" id="1.10.1050.10">
    <property type="entry name" value="Ribosomal Protein S4 Delta 41, Chain A, domain 1"/>
    <property type="match status" value="1"/>
</dbReference>
<keyword evidence="1" id="KW-0689">Ribosomal protein</keyword>
<reference evidence="1 2" key="1">
    <citation type="submission" date="2018-05" db="EMBL/GenBank/DDBJ databases">
        <title>Draft genome sequences of Dehalococcoides mccartyi strains RC and KS.</title>
        <authorList>
            <person name="Higgins S.A."/>
            <person name="Padilla-Crespo E."/>
            <person name="Loeffler F.E."/>
        </authorList>
    </citation>
    <scope>NUCLEOTIDE SEQUENCE [LARGE SCALE GENOMIC DNA]</scope>
    <source>
        <strain evidence="1 2">KS</strain>
    </source>
</reference>
<dbReference type="EMBL" id="QGLD01000008">
    <property type="protein sequence ID" value="RAL70800.1"/>
    <property type="molecule type" value="Genomic_DNA"/>
</dbReference>
<sequence length="39" mass="4264">MCRRSGDKLFLKGDKCVTKCVFEKRPKPPASAGQTPPSV</sequence>
<dbReference type="Proteomes" id="UP000248786">
    <property type="component" value="Unassembled WGS sequence"/>
</dbReference>
<evidence type="ECO:0000313" key="1">
    <source>
        <dbReference type="EMBL" id="RAL70800.1"/>
    </source>
</evidence>